<dbReference type="Proteomes" id="UP000285750">
    <property type="component" value="Unassembled WGS sequence"/>
</dbReference>
<reference evidence="1 2" key="1">
    <citation type="submission" date="2018-08" db="EMBL/GenBank/DDBJ databases">
        <title>A genome reference for cultivated species of the human gut microbiota.</title>
        <authorList>
            <person name="Zou Y."/>
            <person name="Xue W."/>
            <person name="Luo G."/>
        </authorList>
    </citation>
    <scope>NUCLEOTIDE SEQUENCE [LARGE SCALE GENOMIC DNA]</scope>
    <source>
        <strain evidence="1 2">AF24-16AC</strain>
    </source>
</reference>
<protein>
    <submittedName>
        <fullName evidence="1">Uncharacterized protein</fullName>
    </submittedName>
</protein>
<dbReference type="EMBL" id="QRUY01000044">
    <property type="protein sequence ID" value="RGS03472.1"/>
    <property type="molecule type" value="Genomic_DNA"/>
</dbReference>
<name>A0A412H2C0_9BACT</name>
<evidence type="ECO:0000313" key="1">
    <source>
        <dbReference type="EMBL" id="RGS03472.1"/>
    </source>
</evidence>
<proteinExistence type="predicted"/>
<organism evidence="1 2">
    <name type="scientific">Phocaeicola plebeius</name>
    <dbReference type="NCBI Taxonomy" id="310297"/>
    <lineage>
        <taxon>Bacteria</taxon>
        <taxon>Pseudomonadati</taxon>
        <taxon>Bacteroidota</taxon>
        <taxon>Bacteroidia</taxon>
        <taxon>Bacteroidales</taxon>
        <taxon>Bacteroidaceae</taxon>
        <taxon>Phocaeicola</taxon>
    </lineage>
</organism>
<dbReference type="AlphaFoldDB" id="A0A412H2C0"/>
<gene>
    <name evidence="1" type="ORF">DWY14_14770</name>
</gene>
<evidence type="ECO:0000313" key="2">
    <source>
        <dbReference type="Proteomes" id="UP000285750"/>
    </source>
</evidence>
<sequence>MLNGYPPEYACRDIFYIPAAGIYVPRCWNIEFSLTNEGNHRGVCMKCQDTPAEKACRILSSGMDAVRNGHTKKSGKQRF</sequence>
<accession>A0A412H2C0</accession>
<comment type="caution">
    <text evidence="1">The sequence shown here is derived from an EMBL/GenBank/DDBJ whole genome shotgun (WGS) entry which is preliminary data.</text>
</comment>